<comment type="function">
    <text evidence="9">Catalyzes the transfer of an acetyl group from acetyl-CoA to the 6'-amino group of aminoglycoside molecules conferring resistance to antibiotics containing the purpurosamine ring.</text>
</comment>
<dbReference type="NCBIfam" id="NF043067">
    <property type="entry name" value="AAC_6p_group_E"/>
    <property type="match status" value="1"/>
</dbReference>
<dbReference type="AlphaFoldDB" id="A0A081S062"/>
<dbReference type="PROSITE" id="PS51186">
    <property type="entry name" value="GNAT"/>
    <property type="match status" value="1"/>
</dbReference>
<gene>
    <name evidence="11" type="ORF">MEG1DRAFT_00859</name>
</gene>
<evidence type="ECO:0000256" key="4">
    <source>
        <dbReference type="ARBA" id="ARBA00022679"/>
    </source>
</evidence>
<protein>
    <recommendedName>
        <fullName evidence="3 9">Aminoglycoside N(6')-acetyltransferase type 1</fullName>
        <ecNumber evidence="2 9">2.3.1.82</ecNumber>
    </recommendedName>
    <alternativeName>
        <fullName evidence="7 9">Aminoglycoside resistance protein</fullName>
    </alternativeName>
</protein>
<evidence type="ECO:0000259" key="10">
    <source>
        <dbReference type="PROSITE" id="PS51186"/>
    </source>
</evidence>
<evidence type="ECO:0000313" key="11">
    <source>
        <dbReference type="EMBL" id="KER04315.1"/>
    </source>
</evidence>
<keyword evidence="11" id="KW-0687">Ribonucleoprotein</keyword>
<accession>A0A081S062</accession>
<keyword evidence="5 9" id="KW-0046">Antibiotic resistance</keyword>
<evidence type="ECO:0000256" key="7">
    <source>
        <dbReference type="ARBA" id="ARBA00029660"/>
    </source>
</evidence>
<comment type="catalytic activity">
    <reaction evidence="8 9">
        <text>kanamycin B + acetyl-CoA = N(6')-acetylkanamycin B + CoA + H(+)</text>
        <dbReference type="Rhea" id="RHEA:16449"/>
        <dbReference type="ChEBI" id="CHEBI:15378"/>
        <dbReference type="ChEBI" id="CHEBI:57287"/>
        <dbReference type="ChEBI" id="CHEBI:57288"/>
        <dbReference type="ChEBI" id="CHEBI:58390"/>
        <dbReference type="ChEBI" id="CHEBI:58549"/>
        <dbReference type="EC" id="2.3.1.82"/>
    </reaction>
</comment>
<dbReference type="InterPro" id="IPR016181">
    <property type="entry name" value="Acyl_CoA_acyltransferase"/>
</dbReference>
<keyword evidence="6 9" id="KW-0012">Acyltransferase</keyword>
<reference evidence="11 12" key="1">
    <citation type="submission" date="2014-03" db="EMBL/GenBank/DDBJ databases">
        <title>Draft Genome of Photorhabdus temperata Meg1.</title>
        <authorList>
            <person name="Hurst S.G.IV."/>
            <person name="Morris K."/>
            <person name="Thomas K."/>
            <person name="Tisa L.S."/>
        </authorList>
    </citation>
    <scope>NUCLEOTIDE SEQUENCE [LARGE SCALE GENOMIC DNA]</scope>
    <source>
        <strain evidence="11 12">Meg1</strain>
    </source>
</reference>
<dbReference type="PANTHER" id="PTHR43072">
    <property type="entry name" value="N-ACETYLTRANSFERASE"/>
    <property type="match status" value="1"/>
</dbReference>
<dbReference type="InterPro" id="IPR024170">
    <property type="entry name" value="Aminoglycoside_N6-AcTrfrase"/>
</dbReference>
<dbReference type="GO" id="GO:0005840">
    <property type="term" value="C:ribosome"/>
    <property type="evidence" value="ECO:0007669"/>
    <property type="project" value="UniProtKB-KW"/>
</dbReference>
<keyword evidence="4 9" id="KW-0808">Transferase</keyword>
<dbReference type="RefSeq" id="WP_051769201.1">
    <property type="nucleotide sequence ID" value="NZ_CAWLUD010000009.1"/>
</dbReference>
<dbReference type="GO" id="GO:0047663">
    <property type="term" value="F:aminoglycoside 6'-N-acetyltransferase activity"/>
    <property type="evidence" value="ECO:0007669"/>
    <property type="project" value="UniProtKB-EC"/>
</dbReference>
<evidence type="ECO:0000256" key="6">
    <source>
        <dbReference type="ARBA" id="ARBA00023315"/>
    </source>
</evidence>
<dbReference type="Gene3D" id="3.40.630.30">
    <property type="match status" value="1"/>
</dbReference>
<name>A0A081S062_PHOTE</name>
<organism evidence="11 12">
    <name type="scientific">Photorhabdus temperata subsp. temperata Meg1</name>
    <dbReference type="NCBI Taxonomy" id="1393735"/>
    <lineage>
        <taxon>Bacteria</taxon>
        <taxon>Pseudomonadati</taxon>
        <taxon>Pseudomonadota</taxon>
        <taxon>Gammaproteobacteria</taxon>
        <taxon>Enterobacterales</taxon>
        <taxon>Morganellaceae</taxon>
        <taxon>Photorhabdus</taxon>
    </lineage>
</organism>
<evidence type="ECO:0000256" key="9">
    <source>
        <dbReference type="PIRNR" id="PIRNR000452"/>
    </source>
</evidence>
<dbReference type="PATRIC" id="fig|1393735.3.peg.882"/>
<dbReference type="EMBL" id="JGVH01000009">
    <property type="protein sequence ID" value="KER04315.1"/>
    <property type="molecule type" value="Genomic_DNA"/>
</dbReference>
<dbReference type="Proteomes" id="UP000028002">
    <property type="component" value="Unassembled WGS sequence"/>
</dbReference>
<keyword evidence="11" id="KW-0689">Ribosomal protein</keyword>
<comment type="subunit">
    <text evidence="1 9">Homodimer.</text>
</comment>
<dbReference type="CDD" id="cd04301">
    <property type="entry name" value="NAT_SF"/>
    <property type="match status" value="1"/>
</dbReference>
<comment type="caution">
    <text evidence="11">The sequence shown here is derived from an EMBL/GenBank/DDBJ whole genome shotgun (WGS) entry which is preliminary data.</text>
</comment>
<sequence>MNNKYQQSSYIQSENDLYRIVVSSNPNFNDWLYLRSALWPVTSEEKHRDEMNSILDSDNKVAFLIQSDTDDFYGFAEASLRFEYVNGCSSSPVAYLEGIYISPELRRKGLATRLINQIKSWANDHGCTEIVSDAAINNEESQALHLSLGFVETERMVFFRKLIK</sequence>
<dbReference type="PANTHER" id="PTHR43072:SF60">
    <property type="entry name" value="L-2,4-DIAMINOBUTYRIC ACID ACETYLTRANSFERASE"/>
    <property type="match status" value="1"/>
</dbReference>
<feature type="domain" description="N-acetyltransferase" evidence="10">
    <location>
        <begin position="18"/>
        <end position="164"/>
    </location>
</feature>
<dbReference type="SUPFAM" id="SSF55729">
    <property type="entry name" value="Acyl-CoA N-acyltransferases (Nat)"/>
    <property type="match status" value="1"/>
</dbReference>
<dbReference type="InterPro" id="IPR000182">
    <property type="entry name" value="GNAT_dom"/>
</dbReference>
<evidence type="ECO:0000256" key="2">
    <source>
        <dbReference type="ARBA" id="ARBA00012888"/>
    </source>
</evidence>
<proteinExistence type="predicted"/>
<dbReference type="PIRSF" id="PIRSF000452">
    <property type="entry name" value="6-N-acetyltransf"/>
    <property type="match status" value="1"/>
</dbReference>
<dbReference type="EC" id="2.3.1.82" evidence="2 9"/>
<dbReference type="GO" id="GO:0046677">
    <property type="term" value="P:response to antibiotic"/>
    <property type="evidence" value="ECO:0007669"/>
    <property type="project" value="UniProtKB-KW"/>
</dbReference>
<evidence type="ECO:0000313" key="12">
    <source>
        <dbReference type="Proteomes" id="UP000028002"/>
    </source>
</evidence>
<evidence type="ECO:0000256" key="5">
    <source>
        <dbReference type="ARBA" id="ARBA00023251"/>
    </source>
</evidence>
<evidence type="ECO:0000256" key="1">
    <source>
        <dbReference type="ARBA" id="ARBA00011738"/>
    </source>
</evidence>
<evidence type="ECO:0000256" key="3">
    <source>
        <dbReference type="ARBA" id="ARBA00017677"/>
    </source>
</evidence>
<evidence type="ECO:0000256" key="8">
    <source>
        <dbReference type="ARBA" id="ARBA00048923"/>
    </source>
</evidence>
<dbReference type="Pfam" id="PF00583">
    <property type="entry name" value="Acetyltransf_1"/>
    <property type="match status" value="1"/>
</dbReference>